<evidence type="ECO:0000256" key="1">
    <source>
        <dbReference type="SAM" id="Coils"/>
    </source>
</evidence>
<accession>A0AA35Y645</accession>
<dbReference type="AlphaFoldDB" id="A0AA35Y645"/>
<keyword evidence="1" id="KW-0175">Coiled coil</keyword>
<protein>
    <submittedName>
        <fullName evidence="2">Uncharacterized protein</fullName>
    </submittedName>
</protein>
<name>A0AA35Y645_LACSI</name>
<evidence type="ECO:0000313" key="2">
    <source>
        <dbReference type="EMBL" id="CAI9266550.1"/>
    </source>
</evidence>
<proteinExistence type="predicted"/>
<keyword evidence="3" id="KW-1185">Reference proteome</keyword>
<dbReference type="EMBL" id="OX465077">
    <property type="protein sequence ID" value="CAI9266550.1"/>
    <property type="molecule type" value="Genomic_DNA"/>
</dbReference>
<sequence>MVDLSKQVIKREKKKRQEISPISKIPPAIGFRFEQFQQGIEPFLTVLIMCRLVASEDTSTGELEHHQSTVNGTRRMHPQIQAQIARLEARISRVEARMERLEWYHVVMFDKQK</sequence>
<feature type="coiled-coil region" evidence="1">
    <location>
        <begin position="77"/>
        <end position="104"/>
    </location>
</feature>
<dbReference type="Proteomes" id="UP001177003">
    <property type="component" value="Chromosome 1"/>
</dbReference>
<organism evidence="2 3">
    <name type="scientific">Lactuca saligna</name>
    <name type="common">Willowleaf lettuce</name>
    <dbReference type="NCBI Taxonomy" id="75948"/>
    <lineage>
        <taxon>Eukaryota</taxon>
        <taxon>Viridiplantae</taxon>
        <taxon>Streptophyta</taxon>
        <taxon>Embryophyta</taxon>
        <taxon>Tracheophyta</taxon>
        <taxon>Spermatophyta</taxon>
        <taxon>Magnoliopsida</taxon>
        <taxon>eudicotyledons</taxon>
        <taxon>Gunneridae</taxon>
        <taxon>Pentapetalae</taxon>
        <taxon>asterids</taxon>
        <taxon>campanulids</taxon>
        <taxon>Asterales</taxon>
        <taxon>Asteraceae</taxon>
        <taxon>Cichorioideae</taxon>
        <taxon>Cichorieae</taxon>
        <taxon>Lactucinae</taxon>
        <taxon>Lactuca</taxon>
    </lineage>
</organism>
<reference evidence="2" key="1">
    <citation type="submission" date="2023-04" db="EMBL/GenBank/DDBJ databases">
        <authorList>
            <person name="Vijverberg K."/>
            <person name="Xiong W."/>
            <person name="Schranz E."/>
        </authorList>
    </citation>
    <scope>NUCLEOTIDE SEQUENCE</scope>
</reference>
<gene>
    <name evidence="2" type="ORF">LSALG_LOCUS7100</name>
</gene>
<evidence type="ECO:0000313" key="3">
    <source>
        <dbReference type="Proteomes" id="UP001177003"/>
    </source>
</evidence>